<keyword evidence="4" id="KW-1185">Reference proteome</keyword>
<comment type="caution">
    <text evidence="3">The sequence shown here is derived from an EMBL/GenBank/DDBJ whole genome shotgun (WGS) entry which is preliminary data.</text>
</comment>
<dbReference type="Proteomes" id="UP000637769">
    <property type="component" value="Unassembled WGS sequence"/>
</dbReference>
<dbReference type="SUPFAM" id="SSF53756">
    <property type="entry name" value="UDP-Glycosyltransferase/glycogen phosphorylase"/>
    <property type="match status" value="1"/>
</dbReference>
<name>A0ABQ1L748_9PROT</name>
<dbReference type="PANTHER" id="PTHR48050:SF13">
    <property type="entry name" value="STEROL 3-BETA-GLUCOSYLTRANSFERASE UGT80A2"/>
    <property type="match status" value="1"/>
</dbReference>
<dbReference type="Gene3D" id="3.40.50.2000">
    <property type="entry name" value="Glycogen Phosphorylase B"/>
    <property type="match status" value="2"/>
</dbReference>
<gene>
    <name evidence="3" type="primary">ugt</name>
    <name evidence="3" type="ORF">GCM10007207_01580</name>
</gene>
<dbReference type="RefSeq" id="WP_188424648.1">
    <property type="nucleotide sequence ID" value="NZ_BMCH01000001.1"/>
</dbReference>
<dbReference type="InterPro" id="IPR050426">
    <property type="entry name" value="Glycosyltransferase_28"/>
</dbReference>
<evidence type="ECO:0000259" key="1">
    <source>
        <dbReference type="Pfam" id="PF03033"/>
    </source>
</evidence>
<feature type="domain" description="Erythromycin biosynthesis protein CIII-like C-terminal" evidence="2">
    <location>
        <begin position="323"/>
        <end position="404"/>
    </location>
</feature>
<dbReference type="CDD" id="cd03784">
    <property type="entry name" value="GT1_Gtf-like"/>
    <property type="match status" value="1"/>
</dbReference>
<proteinExistence type="predicted"/>
<accession>A0ABQ1L748</accession>
<organism evidence="3 4">
    <name type="scientific">Asaia siamensis</name>
    <dbReference type="NCBI Taxonomy" id="110479"/>
    <lineage>
        <taxon>Bacteria</taxon>
        <taxon>Pseudomonadati</taxon>
        <taxon>Pseudomonadota</taxon>
        <taxon>Alphaproteobacteria</taxon>
        <taxon>Acetobacterales</taxon>
        <taxon>Acetobacteraceae</taxon>
        <taxon>Asaia</taxon>
    </lineage>
</organism>
<feature type="domain" description="Glycosyltransferase family 28 N-terminal" evidence="1">
    <location>
        <begin position="22"/>
        <end position="157"/>
    </location>
</feature>
<dbReference type="Pfam" id="PF03033">
    <property type="entry name" value="Glyco_transf_28"/>
    <property type="match status" value="1"/>
</dbReference>
<dbReference type="InterPro" id="IPR010610">
    <property type="entry name" value="EryCIII-like_C"/>
</dbReference>
<reference evidence="4" key="1">
    <citation type="journal article" date="2019" name="Int. J. Syst. Evol. Microbiol.">
        <title>The Global Catalogue of Microorganisms (GCM) 10K type strain sequencing project: providing services to taxonomists for standard genome sequencing and annotation.</title>
        <authorList>
            <consortium name="The Broad Institute Genomics Platform"/>
            <consortium name="The Broad Institute Genome Sequencing Center for Infectious Disease"/>
            <person name="Wu L."/>
            <person name="Ma J."/>
        </authorList>
    </citation>
    <scope>NUCLEOTIDE SEQUENCE [LARGE SCALE GENOMIC DNA]</scope>
    <source>
        <strain evidence="4">CCM 7132</strain>
    </source>
</reference>
<dbReference type="EMBL" id="BMCH01000001">
    <property type="protein sequence ID" value="GGC20025.1"/>
    <property type="molecule type" value="Genomic_DNA"/>
</dbReference>
<evidence type="ECO:0000259" key="2">
    <source>
        <dbReference type="Pfam" id="PF06722"/>
    </source>
</evidence>
<dbReference type="PANTHER" id="PTHR48050">
    <property type="entry name" value="STEROL 3-BETA-GLUCOSYLTRANSFERASE"/>
    <property type="match status" value="1"/>
</dbReference>
<protein>
    <submittedName>
        <fullName evidence="3">Glucosyltransferase</fullName>
    </submittedName>
</protein>
<sequence length="456" mass="49646">MASLFVPTCLPPDIVPSQPMKIVIFTIGTQGDGRPFVALGQGLVAHGHDVCIVTSERHKSLILGGGLSFAPIASDFADLMAQEHAAMDKGNQLRIGRQMSRALCDWTPLWVNQALEATKDADLIIGSGSGTALGASIAEKRGLPFVQAQFMPMTPSRNVPPLWPNPRFRLPGVLNLALTHCARVLIWRFMSRPIAIMRRELALPPIAWAGPWSEKDANGSRRYLLYAFSRHLQPQPPDWPKDRITVTGNWFYDQKNDWVPPPALEAFLAAGPKPLYVGFGSMMCGNPKAFTQLILKALRLTGRRAVIATGWGALKNQAGHEEDGLFFIDHAPHDWLFPRMSMAVHHGGAGTVAAAARAGLPQIVIPFLADQFYWSWRLHEIGVSPTILSRKHLTPETLALAIGRASALRITTAAHTLGPLINAEHGIDRAIETLSDWGLLGEKNPSGRSAEAEGAA</sequence>
<dbReference type="InterPro" id="IPR004276">
    <property type="entry name" value="GlycoTrans_28_N"/>
</dbReference>
<evidence type="ECO:0000313" key="3">
    <source>
        <dbReference type="EMBL" id="GGC20025.1"/>
    </source>
</evidence>
<dbReference type="InterPro" id="IPR002213">
    <property type="entry name" value="UDP_glucos_trans"/>
</dbReference>
<evidence type="ECO:0000313" key="4">
    <source>
        <dbReference type="Proteomes" id="UP000637769"/>
    </source>
</evidence>
<dbReference type="Pfam" id="PF06722">
    <property type="entry name" value="EryCIII-like_C"/>
    <property type="match status" value="1"/>
</dbReference>